<evidence type="ECO:0000256" key="1">
    <source>
        <dbReference type="SAM" id="MobiDB-lite"/>
    </source>
</evidence>
<feature type="region of interest" description="Disordered" evidence="1">
    <location>
        <begin position="204"/>
        <end position="226"/>
    </location>
</feature>
<name>A0A4Z2J3F5_9TELE</name>
<dbReference type="Proteomes" id="UP000314294">
    <property type="component" value="Unassembled WGS sequence"/>
</dbReference>
<accession>A0A4Z2J3F5</accession>
<sequence>MVKILRTLQVANNVMPSSVKKPLNSSPGYLTPLTLILSTGADSGKSEEIMQVYQKPPPAQTEAHTCLSCHRSPLGASTNTMLLEPAAGKGGWEAGRLGRTRTRENNSNGRRNLPAALRIIHHSLVVATVRSGKVDRCATYGMLSDLLLACLLARLPPLTWPAAARMRMHPRSIVIGGKNGAREAKLFLWQIQEPPPLPPLLPPRAGSHSHAACPVDGTSSQISMHA</sequence>
<comment type="caution">
    <text evidence="2">The sequence shown here is derived from an EMBL/GenBank/DDBJ whole genome shotgun (WGS) entry which is preliminary data.</text>
</comment>
<dbReference type="AlphaFoldDB" id="A0A4Z2J3F5"/>
<evidence type="ECO:0000313" key="3">
    <source>
        <dbReference type="Proteomes" id="UP000314294"/>
    </source>
</evidence>
<gene>
    <name evidence="2" type="ORF">EYF80_005377</name>
</gene>
<dbReference type="EMBL" id="SRLO01000027">
    <property type="protein sequence ID" value="TNN84384.1"/>
    <property type="molecule type" value="Genomic_DNA"/>
</dbReference>
<proteinExistence type="predicted"/>
<reference evidence="2 3" key="1">
    <citation type="submission" date="2019-03" db="EMBL/GenBank/DDBJ databases">
        <title>First draft genome of Liparis tanakae, snailfish: a comprehensive survey of snailfish specific genes.</title>
        <authorList>
            <person name="Kim W."/>
            <person name="Song I."/>
            <person name="Jeong J.-H."/>
            <person name="Kim D."/>
            <person name="Kim S."/>
            <person name="Ryu S."/>
            <person name="Song J.Y."/>
            <person name="Lee S.K."/>
        </authorList>
    </citation>
    <scope>NUCLEOTIDE SEQUENCE [LARGE SCALE GENOMIC DNA]</scope>
    <source>
        <tissue evidence="2">Muscle</tissue>
    </source>
</reference>
<organism evidence="2 3">
    <name type="scientific">Liparis tanakae</name>
    <name type="common">Tanaka's snailfish</name>
    <dbReference type="NCBI Taxonomy" id="230148"/>
    <lineage>
        <taxon>Eukaryota</taxon>
        <taxon>Metazoa</taxon>
        <taxon>Chordata</taxon>
        <taxon>Craniata</taxon>
        <taxon>Vertebrata</taxon>
        <taxon>Euteleostomi</taxon>
        <taxon>Actinopterygii</taxon>
        <taxon>Neopterygii</taxon>
        <taxon>Teleostei</taxon>
        <taxon>Neoteleostei</taxon>
        <taxon>Acanthomorphata</taxon>
        <taxon>Eupercaria</taxon>
        <taxon>Perciformes</taxon>
        <taxon>Cottioidei</taxon>
        <taxon>Cottales</taxon>
        <taxon>Liparidae</taxon>
        <taxon>Liparis</taxon>
    </lineage>
</organism>
<keyword evidence="3" id="KW-1185">Reference proteome</keyword>
<protein>
    <submittedName>
        <fullName evidence="2">Uncharacterized protein</fullName>
    </submittedName>
</protein>
<feature type="compositionally biased region" description="Polar residues" evidence="1">
    <location>
        <begin position="217"/>
        <end position="226"/>
    </location>
</feature>
<evidence type="ECO:0000313" key="2">
    <source>
        <dbReference type="EMBL" id="TNN84384.1"/>
    </source>
</evidence>